<dbReference type="Proteomes" id="UP000032142">
    <property type="component" value="Unassembled WGS sequence"/>
</dbReference>
<organism evidence="2 3">
    <name type="scientific">Gossypium arboreum</name>
    <name type="common">Tree cotton</name>
    <name type="synonym">Gossypium nanking</name>
    <dbReference type="NCBI Taxonomy" id="29729"/>
    <lineage>
        <taxon>Eukaryota</taxon>
        <taxon>Viridiplantae</taxon>
        <taxon>Streptophyta</taxon>
        <taxon>Embryophyta</taxon>
        <taxon>Tracheophyta</taxon>
        <taxon>Spermatophyta</taxon>
        <taxon>Magnoliopsida</taxon>
        <taxon>eudicotyledons</taxon>
        <taxon>Gunneridae</taxon>
        <taxon>Pentapetalae</taxon>
        <taxon>rosids</taxon>
        <taxon>malvids</taxon>
        <taxon>Malvales</taxon>
        <taxon>Malvaceae</taxon>
        <taxon>Malvoideae</taxon>
        <taxon>Gossypium</taxon>
    </lineage>
</organism>
<reference evidence="3" key="1">
    <citation type="submission" date="2014-09" db="EMBL/GenBank/DDBJ databases">
        <authorList>
            <person name="Mudge J."/>
            <person name="Ramaraj T."/>
            <person name="Lindquist I.E."/>
            <person name="Bharti A.K."/>
            <person name="Sundararajan A."/>
            <person name="Cameron C.T."/>
            <person name="Woodward J.E."/>
            <person name="May G.D."/>
            <person name="Brubaker C."/>
            <person name="Broadhvest J."/>
            <person name="Wilkins T.A."/>
        </authorList>
    </citation>
    <scope>NUCLEOTIDE SEQUENCE</scope>
    <source>
        <strain evidence="3">cv. AKA8401</strain>
    </source>
</reference>
<keyword evidence="1" id="KW-0812">Transmembrane</keyword>
<keyword evidence="1" id="KW-1133">Transmembrane helix</keyword>
<sequence>MYWLILIMGFVNLFIYEESLMAWFDDMLIAITLMW</sequence>
<gene>
    <name evidence="2" type="ORF">F383_11696</name>
</gene>
<proteinExistence type="predicted"/>
<dbReference type="EMBL" id="KN441644">
    <property type="protein sequence ID" value="KHG27585.1"/>
    <property type="molecule type" value="Genomic_DNA"/>
</dbReference>
<evidence type="ECO:0000256" key="1">
    <source>
        <dbReference type="SAM" id="Phobius"/>
    </source>
</evidence>
<keyword evidence="1" id="KW-0472">Membrane</keyword>
<evidence type="ECO:0000313" key="3">
    <source>
        <dbReference type="Proteomes" id="UP000032142"/>
    </source>
</evidence>
<accession>A0A0B0PRE3</accession>
<feature type="transmembrane region" description="Helical" evidence="1">
    <location>
        <begin position="6"/>
        <end position="24"/>
    </location>
</feature>
<protein>
    <submittedName>
        <fullName evidence="2">Uncharacterized protein</fullName>
    </submittedName>
</protein>
<keyword evidence="3" id="KW-1185">Reference proteome</keyword>
<evidence type="ECO:0000313" key="2">
    <source>
        <dbReference type="EMBL" id="KHG27585.1"/>
    </source>
</evidence>
<name>A0A0B0PRE3_GOSAR</name>
<dbReference type="AlphaFoldDB" id="A0A0B0PRE3"/>